<dbReference type="GO" id="GO:0005886">
    <property type="term" value="C:plasma membrane"/>
    <property type="evidence" value="ECO:0007669"/>
    <property type="project" value="TreeGrafter"/>
</dbReference>
<dbReference type="SUPFAM" id="SSF52799">
    <property type="entry name" value="(Phosphotyrosine protein) phosphatases II"/>
    <property type="match status" value="1"/>
</dbReference>
<dbReference type="InterPro" id="IPR029021">
    <property type="entry name" value="Prot-tyrosine_phosphatase-like"/>
</dbReference>
<reference evidence="7" key="1">
    <citation type="journal article" date="2013" name="Genome Announc.">
        <title>Draft genome sequence of the grapevine dieback fungus Eutypa lata UCR-EL1.</title>
        <authorList>
            <person name="Blanco-Ulate B."/>
            <person name="Rolshausen P.E."/>
            <person name="Cantu D."/>
        </authorList>
    </citation>
    <scope>NUCLEOTIDE SEQUENCE [LARGE SCALE GENOMIC DNA]</scope>
    <source>
        <strain evidence="7">UCR-EL1</strain>
    </source>
</reference>
<dbReference type="EMBL" id="KB706007">
    <property type="protein sequence ID" value="EMR69835.1"/>
    <property type="molecule type" value="Genomic_DNA"/>
</dbReference>
<dbReference type="Gene3D" id="3.90.190.10">
    <property type="entry name" value="Protein tyrosine phosphatase superfamily"/>
    <property type="match status" value="1"/>
</dbReference>
<dbReference type="HOGENOM" id="CLU_020105_4_2_1"/>
<accession>M7TT35</accession>
<dbReference type="InterPro" id="IPR051281">
    <property type="entry name" value="Dual-spec_lipid-protein_phosph"/>
</dbReference>
<keyword evidence="7" id="KW-1185">Reference proteome</keyword>
<name>M7TT35_EUTLA</name>
<evidence type="ECO:0000256" key="1">
    <source>
        <dbReference type="ARBA" id="ARBA00013015"/>
    </source>
</evidence>
<evidence type="ECO:0000313" key="7">
    <source>
        <dbReference type="Proteomes" id="UP000012174"/>
    </source>
</evidence>
<organism evidence="6 7">
    <name type="scientific">Eutypa lata (strain UCR-EL1)</name>
    <name type="common">Grapevine dieback disease fungus</name>
    <name type="synonym">Eutypa armeniacae</name>
    <dbReference type="NCBI Taxonomy" id="1287681"/>
    <lineage>
        <taxon>Eukaryota</taxon>
        <taxon>Fungi</taxon>
        <taxon>Dikarya</taxon>
        <taxon>Ascomycota</taxon>
        <taxon>Pezizomycotina</taxon>
        <taxon>Sordariomycetes</taxon>
        <taxon>Xylariomycetidae</taxon>
        <taxon>Xylariales</taxon>
        <taxon>Diatrypaceae</taxon>
        <taxon>Eutypa</taxon>
    </lineage>
</organism>
<keyword evidence="2" id="KW-0378">Hydrolase</keyword>
<evidence type="ECO:0000256" key="2">
    <source>
        <dbReference type="ARBA" id="ARBA00022801"/>
    </source>
</evidence>
<evidence type="ECO:0000256" key="3">
    <source>
        <dbReference type="SAM" id="MobiDB-lite"/>
    </source>
</evidence>
<protein>
    <recommendedName>
        <fullName evidence="1">phosphatidylinositol-3,4,5-trisphosphate 3-phosphatase</fullName>
        <ecNumber evidence="1">3.1.3.67</ecNumber>
    </recommendedName>
</protein>
<gene>
    <name evidence="6" type="ORF">UCREL1_3138</name>
</gene>
<dbReference type="GO" id="GO:0016314">
    <property type="term" value="F:phosphatidylinositol-3,4,5-trisphosphate 3-phosphatase activity"/>
    <property type="evidence" value="ECO:0007669"/>
    <property type="project" value="UniProtKB-EC"/>
</dbReference>
<dbReference type="PANTHER" id="PTHR12305">
    <property type="entry name" value="PHOSPHATASE WITH HOMOLOGY TO TENSIN"/>
    <property type="match status" value="1"/>
</dbReference>
<dbReference type="Proteomes" id="UP000012174">
    <property type="component" value="Unassembled WGS sequence"/>
</dbReference>
<dbReference type="AlphaFoldDB" id="M7TT35"/>
<dbReference type="OMA" id="YPKRAYR"/>
<feature type="compositionally biased region" description="Basic and acidic residues" evidence="3">
    <location>
        <begin position="310"/>
        <end position="320"/>
    </location>
</feature>
<dbReference type="PROSITE" id="PS50056">
    <property type="entry name" value="TYR_PHOSPHATASE_2"/>
    <property type="match status" value="1"/>
</dbReference>
<dbReference type="GO" id="GO:0043491">
    <property type="term" value="P:phosphatidylinositol 3-kinase/protein kinase B signal transduction"/>
    <property type="evidence" value="ECO:0007669"/>
    <property type="project" value="TreeGrafter"/>
</dbReference>
<dbReference type="SMART" id="SM00404">
    <property type="entry name" value="PTPc_motif"/>
    <property type="match status" value="1"/>
</dbReference>
<proteinExistence type="predicted"/>
<dbReference type="STRING" id="1287681.M7TT35"/>
<dbReference type="GO" id="GO:0005634">
    <property type="term" value="C:nucleus"/>
    <property type="evidence" value="ECO:0007669"/>
    <property type="project" value="TreeGrafter"/>
</dbReference>
<dbReference type="PANTHER" id="PTHR12305:SF81">
    <property type="entry name" value="PHOSPHATIDYLINOSITOL 3,4,5-TRISPHOSPHATE 3-PHOSPHATASE AND DUAL-SPECIFICITY PROTEIN PHOSPHATASE PTEN"/>
    <property type="match status" value="1"/>
</dbReference>
<dbReference type="GO" id="GO:0042995">
    <property type="term" value="C:cell projection"/>
    <property type="evidence" value="ECO:0007669"/>
    <property type="project" value="TreeGrafter"/>
</dbReference>
<evidence type="ECO:0000259" key="5">
    <source>
        <dbReference type="PROSITE" id="PS51181"/>
    </source>
</evidence>
<feature type="domain" description="Phosphatase tensin-type" evidence="5">
    <location>
        <begin position="12"/>
        <end position="221"/>
    </location>
</feature>
<dbReference type="GO" id="GO:0004725">
    <property type="term" value="F:protein tyrosine phosphatase activity"/>
    <property type="evidence" value="ECO:0007669"/>
    <property type="project" value="TreeGrafter"/>
</dbReference>
<dbReference type="OrthoDB" id="16692at2759"/>
<dbReference type="KEGG" id="ela:UCREL1_3138"/>
<dbReference type="GO" id="GO:0051896">
    <property type="term" value="P:regulation of phosphatidylinositol 3-kinase/protein kinase B signal transduction"/>
    <property type="evidence" value="ECO:0007669"/>
    <property type="project" value="TreeGrafter"/>
</dbReference>
<feature type="region of interest" description="Disordered" evidence="3">
    <location>
        <begin position="310"/>
        <end position="442"/>
    </location>
</feature>
<dbReference type="EC" id="3.1.3.67" evidence="1"/>
<evidence type="ECO:0000259" key="4">
    <source>
        <dbReference type="PROSITE" id="PS50056"/>
    </source>
</evidence>
<dbReference type="InterPro" id="IPR016130">
    <property type="entry name" value="Tyr_Pase_AS"/>
</dbReference>
<dbReference type="InterPro" id="IPR029023">
    <property type="entry name" value="Tensin_phosphatase"/>
</dbReference>
<feature type="domain" description="Tyrosine specific protein phosphatases" evidence="4">
    <location>
        <begin position="135"/>
        <end position="193"/>
    </location>
</feature>
<dbReference type="PROSITE" id="PS51181">
    <property type="entry name" value="PPASE_TENSIN"/>
    <property type="match status" value="1"/>
</dbReference>
<dbReference type="InterPro" id="IPR003595">
    <property type="entry name" value="Tyr_Pase_cat"/>
</dbReference>
<dbReference type="eggNOG" id="KOG2283">
    <property type="taxonomic scope" value="Eukaryota"/>
</dbReference>
<dbReference type="InterPro" id="IPR000340">
    <property type="entry name" value="Dual-sp_phosphatase_cat-dom"/>
</dbReference>
<feature type="compositionally biased region" description="Low complexity" evidence="3">
    <location>
        <begin position="380"/>
        <end position="413"/>
    </location>
</feature>
<dbReference type="CDD" id="cd14497">
    <property type="entry name" value="PTP_PTEN-like"/>
    <property type="match status" value="1"/>
</dbReference>
<dbReference type="Pfam" id="PF00782">
    <property type="entry name" value="DSPc"/>
    <property type="match status" value="1"/>
</dbReference>
<dbReference type="GO" id="GO:0046856">
    <property type="term" value="P:phosphatidylinositol dephosphorylation"/>
    <property type="evidence" value="ECO:0007669"/>
    <property type="project" value="TreeGrafter"/>
</dbReference>
<feature type="compositionally biased region" description="Polar residues" evidence="3">
    <location>
        <begin position="346"/>
        <end position="360"/>
    </location>
</feature>
<feature type="compositionally biased region" description="Polar residues" evidence="3">
    <location>
        <begin position="419"/>
        <end position="428"/>
    </location>
</feature>
<dbReference type="PROSITE" id="PS00383">
    <property type="entry name" value="TYR_PHOSPHATASE_1"/>
    <property type="match status" value="1"/>
</dbReference>
<sequence length="526" mass="57823">MASLLRQIVAGPRARHPEAGLDLCYVTDNIIATSGPSQTYPQRAYRNPLDRVVAFLDSKHDSNWAIWEFRAEGTGYPDELVYNRIRHYPWPDHHPPPFRLIPMIMASMRNWINGNDLDLDLDNNKDERKEEKKNKKLTEKIVDTWKDNKKTDRVVVVHCKAGKGRSGTVACSYLIAECGWTPEQAIARFTERRMRPRMGPGVSIPSQVRTIGYVERWARQGRKVYVDRPVEILEVHVWGLRNGVKLAVEGYADEGKKIQVLHTFSKKERHVVDGDPPGGAGVMDMVYDMAGYGTANPVPAVPEQEVLDEARASDVQKNDVDPTPTPPDRTGTPSSSKSVKAKMNKRASTLISKVSRSASKAGNGPGRKSSPTTELDTKSASATTTTNTAPVAAESSSTSSPSPSSSTSLTPLESKLKEQAQQNSTTTPADEPGGRAVIFKPHAAPVRVPTSDVNITIERRNRAPRSVGLVMVTAVAHVWFNAFFEGNGPEQGGRADQSGVFEIDWDKLDGIKGRRRGQEEEAGGRG</sequence>
<evidence type="ECO:0000313" key="6">
    <source>
        <dbReference type="EMBL" id="EMR69835.1"/>
    </source>
</evidence>
<dbReference type="GO" id="GO:0005829">
    <property type="term" value="C:cytosol"/>
    <property type="evidence" value="ECO:0007669"/>
    <property type="project" value="TreeGrafter"/>
</dbReference>
<dbReference type="InterPro" id="IPR000387">
    <property type="entry name" value="Tyr_Pase_dom"/>
</dbReference>